<dbReference type="RefSeq" id="XP_033530372.1">
    <property type="nucleotide sequence ID" value="XM_033675790.1"/>
</dbReference>
<dbReference type="EMBL" id="ML975179">
    <property type="protein sequence ID" value="KAF1808741.1"/>
    <property type="molecule type" value="Genomic_DNA"/>
</dbReference>
<feature type="non-terminal residue" evidence="7">
    <location>
        <position position="1"/>
    </location>
</feature>
<evidence type="ECO:0000256" key="1">
    <source>
        <dbReference type="ARBA" id="ARBA00008760"/>
    </source>
</evidence>
<comment type="similarity">
    <text evidence="1">Belongs to the bacterial ribosomal protein bL28 family.</text>
</comment>
<dbReference type="InterPro" id="IPR034704">
    <property type="entry name" value="Ribosomal_bL28/bL31-like_sf"/>
</dbReference>
<dbReference type="PANTHER" id="PTHR13528">
    <property type="entry name" value="39S RIBOSOMAL PROTEIN L28, MITOCHONDRIAL"/>
    <property type="match status" value="1"/>
</dbReference>
<proteinExistence type="inferred from homology"/>
<reference evidence="9" key="2">
    <citation type="submission" date="2020-04" db="EMBL/GenBank/DDBJ databases">
        <authorList>
            <consortium name="NCBI Genome Project"/>
        </authorList>
    </citation>
    <scope>NUCLEOTIDE SEQUENCE</scope>
    <source>
        <strain evidence="9">CBS 781.70</strain>
    </source>
</reference>
<accession>A0A6G1FSS9</accession>
<evidence type="ECO:0000256" key="5">
    <source>
        <dbReference type="ARBA" id="ARBA00037226"/>
    </source>
</evidence>
<dbReference type="FunFam" id="2.30.170.40:FF:000003">
    <property type="entry name" value="54S ribosomal protein L24"/>
    <property type="match status" value="1"/>
</dbReference>
<dbReference type="GO" id="GO:0005762">
    <property type="term" value="C:mitochondrial large ribosomal subunit"/>
    <property type="evidence" value="ECO:0007669"/>
    <property type="project" value="TreeGrafter"/>
</dbReference>
<gene>
    <name evidence="7 9" type="ORF">P152DRAFT_383814</name>
</gene>
<dbReference type="AlphaFoldDB" id="A0A6G1FSS9"/>
<dbReference type="SUPFAM" id="SSF143800">
    <property type="entry name" value="L28p-like"/>
    <property type="match status" value="1"/>
</dbReference>
<feature type="region of interest" description="Disordered" evidence="6">
    <location>
        <begin position="23"/>
        <end position="45"/>
    </location>
</feature>
<dbReference type="InterPro" id="IPR037147">
    <property type="entry name" value="Ribosomal_bL28_sf"/>
</dbReference>
<dbReference type="PANTHER" id="PTHR13528:SF2">
    <property type="entry name" value="LARGE RIBOSOMAL SUBUNIT PROTEIN BL28M"/>
    <property type="match status" value="1"/>
</dbReference>
<dbReference type="Gene3D" id="2.30.170.40">
    <property type="entry name" value="Ribosomal protein L28/L24"/>
    <property type="match status" value="1"/>
</dbReference>
<feature type="compositionally biased region" description="Pro residues" evidence="6">
    <location>
        <begin position="35"/>
        <end position="45"/>
    </location>
</feature>
<evidence type="ECO:0000256" key="3">
    <source>
        <dbReference type="ARBA" id="ARBA00023274"/>
    </source>
</evidence>
<reference evidence="9" key="3">
    <citation type="submission" date="2025-04" db="UniProtKB">
        <authorList>
            <consortium name="RefSeq"/>
        </authorList>
    </citation>
    <scope>IDENTIFICATION</scope>
    <source>
        <strain evidence="9">CBS 781.70</strain>
    </source>
</reference>
<evidence type="ECO:0000256" key="4">
    <source>
        <dbReference type="ARBA" id="ARBA00035269"/>
    </source>
</evidence>
<dbReference type="OrthoDB" id="361870at2759"/>
<feature type="non-terminal residue" evidence="7">
    <location>
        <position position="170"/>
    </location>
</feature>
<keyword evidence="2" id="KW-0689">Ribosomal protein</keyword>
<reference evidence="7 9" key="1">
    <citation type="submission" date="2020-01" db="EMBL/GenBank/DDBJ databases">
        <authorList>
            <consortium name="DOE Joint Genome Institute"/>
            <person name="Haridas S."/>
            <person name="Albert R."/>
            <person name="Binder M."/>
            <person name="Bloem J."/>
            <person name="Labutti K."/>
            <person name="Salamov A."/>
            <person name="Andreopoulos B."/>
            <person name="Baker S.E."/>
            <person name="Barry K."/>
            <person name="Bills G."/>
            <person name="Bluhm B.H."/>
            <person name="Cannon C."/>
            <person name="Castanera R."/>
            <person name="Culley D.E."/>
            <person name="Daum C."/>
            <person name="Ezra D."/>
            <person name="Gonzalez J.B."/>
            <person name="Henrissat B."/>
            <person name="Kuo A."/>
            <person name="Liang C."/>
            <person name="Lipzen A."/>
            <person name="Lutzoni F."/>
            <person name="Magnuson J."/>
            <person name="Mondo S."/>
            <person name="Nolan M."/>
            <person name="Ohm R."/>
            <person name="Pangilinan J."/>
            <person name="Park H.-J."/>
            <person name="Ramirez L."/>
            <person name="Alfaro M."/>
            <person name="Sun H."/>
            <person name="Tritt A."/>
            <person name="Yoshinaga Y."/>
            <person name="Zwiers L.-H."/>
            <person name="Turgeon B.G."/>
            <person name="Goodwin S.B."/>
            <person name="Spatafora J.W."/>
            <person name="Crous P.W."/>
            <person name="Grigoriev I.V."/>
        </authorList>
    </citation>
    <scope>NUCLEOTIDE SEQUENCE</scope>
    <source>
        <strain evidence="7 9">CBS 781.70</strain>
    </source>
</reference>
<dbReference type="GeneID" id="54416360"/>
<comment type="function">
    <text evidence="5">Component of the mitochondrial ribosome (mitoribosome), a dedicated translation machinery responsible for the synthesis of mitochondrial genome-encoded proteins, including at least some of the essential transmembrane subunits of the mitochondrial respiratory chain. The mitoribosomes are attached to the mitochondrial inner membrane and translation products are cotranslationally integrated into the membrane.</text>
</comment>
<evidence type="ECO:0000256" key="6">
    <source>
        <dbReference type="SAM" id="MobiDB-lite"/>
    </source>
</evidence>
<name>A0A6G1FSS9_9PEZI</name>
<protein>
    <recommendedName>
        <fullName evidence="4">Large ribosomal subunit protein bL28m</fullName>
    </recommendedName>
</protein>
<evidence type="ECO:0000313" key="7">
    <source>
        <dbReference type="EMBL" id="KAF1808741.1"/>
    </source>
</evidence>
<dbReference type="Pfam" id="PF00830">
    <property type="entry name" value="Ribosomal_L28"/>
    <property type="match status" value="1"/>
</dbReference>
<dbReference type="Proteomes" id="UP000504638">
    <property type="component" value="Unplaced"/>
</dbReference>
<evidence type="ECO:0000313" key="9">
    <source>
        <dbReference type="RefSeq" id="XP_033530372.1"/>
    </source>
</evidence>
<evidence type="ECO:0000256" key="2">
    <source>
        <dbReference type="ARBA" id="ARBA00022980"/>
    </source>
</evidence>
<dbReference type="InterPro" id="IPR026569">
    <property type="entry name" value="Ribosomal_bL28"/>
</dbReference>
<keyword evidence="3" id="KW-0687">Ribonucleoprotein</keyword>
<sequence>LKPVSAPTRAFTTSSPLSIARKYIPRPTPSKYTRRPPPYLRKPDETIPPYPYPNDIYKPANSGLYGGQRVRFGNNRGKIFKTKTNRIWKPNAQWKRIYSVALGQFIRLHITTKVMRTVDKSGGLDRYLLGETPARIRELGPYGWLLRMRVMRTEWGMDFLRTERKRLGVP</sequence>
<keyword evidence="8" id="KW-1185">Reference proteome</keyword>
<evidence type="ECO:0000313" key="8">
    <source>
        <dbReference type="Proteomes" id="UP000504638"/>
    </source>
</evidence>
<dbReference type="GO" id="GO:0003735">
    <property type="term" value="F:structural constituent of ribosome"/>
    <property type="evidence" value="ECO:0007669"/>
    <property type="project" value="InterPro"/>
</dbReference>
<organism evidence="7">
    <name type="scientific">Eremomyces bilateralis CBS 781.70</name>
    <dbReference type="NCBI Taxonomy" id="1392243"/>
    <lineage>
        <taxon>Eukaryota</taxon>
        <taxon>Fungi</taxon>
        <taxon>Dikarya</taxon>
        <taxon>Ascomycota</taxon>
        <taxon>Pezizomycotina</taxon>
        <taxon>Dothideomycetes</taxon>
        <taxon>Dothideomycetes incertae sedis</taxon>
        <taxon>Eremomycetales</taxon>
        <taxon>Eremomycetaceae</taxon>
        <taxon>Eremomyces</taxon>
    </lineage>
</organism>